<dbReference type="AlphaFoldDB" id="A0A7X1B6W4"/>
<dbReference type="RefSeq" id="WP_185660624.1">
    <property type="nucleotide sequence ID" value="NZ_CAWPOO010000012.1"/>
</dbReference>
<proteinExistence type="predicted"/>
<dbReference type="EMBL" id="JACHVC010000012">
    <property type="protein sequence ID" value="MBC2606760.1"/>
    <property type="molecule type" value="Genomic_DNA"/>
</dbReference>
<dbReference type="Proteomes" id="UP000526501">
    <property type="component" value="Unassembled WGS sequence"/>
</dbReference>
<reference evidence="1 2" key="1">
    <citation type="submission" date="2020-07" db="EMBL/GenBank/DDBJ databases">
        <authorList>
            <person name="Feng X."/>
        </authorList>
    </citation>
    <scope>NUCLEOTIDE SEQUENCE [LARGE SCALE GENOMIC DNA]</scope>
    <source>
        <strain evidence="1 2">JCM23202</strain>
    </source>
</reference>
<accession>A0A7X1B6W4</accession>
<sequence length="165" mass="17693">MAVLPVATDSVSSFVEGDSEDWGLVHVLAEECPCSRSVLDYLLERGANSGVREEVILLDATDESVEKLRELGFLVSTADSEGFCSRFGSEGVPFFQVVEGGAKPSYSGAYFDNAFRATGGFLDLKTLSRLQGGGIVVNRPVYGCATSDRLKAVLDPLGLKYAIRN</sequence>
<organism evidence="1 2">
    <name type="scientific">Pelagicoccus albus</name>
    <dbReference type="NCBI Taxonomy" id="415222"/>
    <lineage>
        <taxon>Bacteria</taxon>
        <taxon>Pseudomonadati</taxon>
        <taxon>Verrucomicrobiota</taxon>
        <taxon>Opitutia</taxon>
        <taxon>Puniceicoccales</taxon>
        <taxon>Pelagicoccaceae</taxon>
        <taxon>Pelagicoccus</taxon>
    </lineage>
</organism>
<evidence type="ECO:0000313" key="2">
    <source>
        <dbReference type="Proteomes" id="UP000526501"/>
    </source>
</evidence>
<gene>
    <name evidence="1" type="ORF">H5P27_11970</name>
</gene>
<evidence type="ECO:0000313" key="1">
    <source>
        <dbReference type="EMBL" id="MBC2606760.1"/>
    </source>
</evidence>
<keyword evidence="2" id="KW-1185">Reference proteome</keyword>
<comment type="caution">
    <text evidence="1">The sequence shown here is derived from an EMBL/GenBank/DDBJ whole genome shotgun (WGS) entry which is preliminary data.</text>
</comment>
<protein>
    <submittedName>
        <fullName evidence="1">Uncharacterized protein</fullName>
    </submittedName>
</protein>
<name>A0A7X1B6W4_9BACT</name>